<evidence type="ECO:0000313" key="1">
    <source>
        <dbReference type="EMBL" id="QKU34927.1"/>
    </source>
</evidence>
<organism evidence="1">
    <name type="scientific">Tupanvirus soda lake</name>
    <dbReference type="NCBI Taxonomy" id="2126985"/>
    <lineage>
        <taxon>Viruses</taxon>
        <taxon>Varidnaviria</taxon>
        <taxon>Bamfordvirae</taxon>
        <taxon>Nucleocytoviricota</taxon>
        <taxon>Megaviricetes</taxon>
        <taxon>Imitervirales</taxon>
        <taxon>Mimiviridae</taxon>
        <taxon>Megamimivirinae</taxon>
        <taxon>Tupanvirus</taxon>
        <taxon>Tupanvirus salinum</taxon>
    </lineage>
</organism>
<reference evidence="1" key="2">
    <citation type="journal article" date="2018" name="Nat. Commun.">
        <title>Tailed giant Tupanvirus possesses the most complete translational apparatus of the known virosphere.</title>
        <authorList>
            <person name="Abrahao J."/>
            <person name="Silva L."/>
            <person name="Silva L.S."/>
            <person name="Khalil J.Y.B."/>
            <person name="Rodrigues R."/>
            <person name="Arantes T."/>
            <person name="Assis F."/>
            <person name="Boratto P."/>
            <person name="Andrade M."/>
            <person name="Kroon E.G."/>
            <person name="Ribeiro B."/>
            <person name="Bergier I."/>
            <person name="Seligmann H."/>
            <person name="Ghigo E."/>
            <person name="Colson P."/>
            <person name="Levasseur A."/>
            <person name="Kroemer G."/>
            <person name="Raoult D."/>
            <person name="La Scola B."/>
        </authorList>
    </citation>
    <scope>NUCLEOTIDE SEQUENCE [LARGE SCALE GENOMIC DNA]</scope>
    <source>
        <strain evidence="1">Soda lake</strain>
    </source>
</reference>
<dbReference type="GeneID" id="80518344"/>
<reference evidence="1" key="1">
    <citation type="submission" date="2017-01" db="EMBL/GenBank/DDBJ databases">
        <authorList>
            <person name="Assis F.L."/>
            <person name="Abrahao J.S."/>
            <person name="Silva L."/>
            <person name="Khalil J.B."/>
            <person name="Rodrigues R."/>
            <person name="Silva L.S."/>
            <person name="Arantes T."/>
            <person name="Boratto P."/>
            <person name="Andrade M."/>
            <person name="Kroon E.G."/>
            <person name="Ribeiro B."/>
            <person name="Bergier I."/>
            <person name="Seligmann H."/>
            <person name="Ghigo E."/>
            <person name="Colson P."/>
            <person name="Levasseur A."/>
            <person name="Raoult D."/>
            <person name="Scola B.L."/>
        </authorList>
    </citation>
    <scope>NUCLEOTIDE SEQUENCE</scope>
    <source>
        <strain evidence="1">Soda lake</strain>
    </source>
</reference>
<accession>A0A6N1NQD7</accession>
<sequence>MTTFILRYVILAVIYWIVEHVRKADITTDISHLATLATIYVCKLSNYLFGYFIKKLNNTNDNNTTNICDELSTKTT</sequence>
<protein>
    <submittedName>
        <fullName evidence="1">Putative orfan</fullName>
    </submittedName>
</protein>
<dbReference type="KEGG" id="vg:80518344"/>
<proteinExistence type="predicted"/>
<name>A0A6N1NQD7_9VIRU</name>
<dbReference type="RefSeq" id="YP_010781580.1">
    <property type="nucleotide sequence ID" value="NC_075039.1"/>
</dbReference>
<dbReference type="EMBL" id="KY523104">
    <property type="protein sequence ID" value="QKU34927.1"/>
    <property type="molecule type" value="Genomic_DNA"/>
</dbReference>